<name>A0A345ZRT0_9HYPH</name>
<dbReference type="InterPro" id="IPR029058">
    <property type="entry name" value="AB_hydrolase_fold"/>
</dbReference>
<gene>
    <name evidence="1" type="ORF">DW352_03300</name>
</gene>
<dbReference type="Pfam" id="PF26363">
    <property type="entry name" value="Phospholipase-like"/>
    <property type="match status" value="1"/>
</dbReference>
<dbReference type="EMBL" id="CP031417">
    <property type="protein sequence ID" value="AXK79627.1"/>
    <property type="molecule type" value="Genomic_DNA"/>
</dbReference>
<evidence type="ECO:0000313" key="2">
    <source>
        <dbReference type="Proteomes" id="UP000254889"/>
    </source>
</evidence>
<organism evidence="1 2">
    <name type="scientific">Pseudolabrys taiwanensis</name>
    <dbReference type="NCBI Taxonomy" id="331696"/>
    <lineage>
        <taxon>Bacteria</taxon>
        <taxon>Pseudomonadati</taxon>
        <taxon>Pseudomonadota</taxon>
        <taxon>Alphaproteobacteria</taxon>
        <taxon>Hyphomicrobiales</taxon>
        <taxon>Xanthobacteraceae</taxon>
        <taxon>Pseudolabrys</taxon>
    </lineage>
</organism>
<dbReference type="KEGG" id="ptaw:DW352_03300"/>
<reference evidence="1 2" key="1">
    <citation type="submission" date="2018-07" db="EMBL/GenBank/DDBJ databases">
        <authorList>
            <person name="Quirk P.G."/>
            <person name="Krulwich T.A."/>
        </authorList>
    </citation>
    <scope>NUCLEOTIDE SEQUENCE [LARGE SCALE GENOMIC DNA]</scope>
    <source>
        <strain evidence="1 2">CC-BB4</strain>
    </source>
</reference>
<evidence type="ECO:0000313" key="1">
    <source>
        <dbReference type="EMBL" id="AXK79627.1"/>
    </source>
</evidence>
<dbReference type="RefSeq" id="WP_115688505.1">
    <property type="nucleotide sequence ID" value="NZ_CP031417.1"/>
</dbReference>
<dbReference type="Gene3D" id="3.40.50.1820">
    <property type="entry name" value="alpha/beta hydrolase"/>
    <property type="match status" value="1"/>
</dbReference>
<keyword evidence="2" id="KW-1185">Reference proteome</keyword>
<accession>A0A345ZRT0</accession>
<dbReference type="Proteomes" id="UP000254889">
    <property type="component" value="Chromosome"/>
</dbReference>
<proteinExistence type="predicted"/>
<dbReference type="SUPFAM" id="SSF53474">
    <property type="entry name" value="alpha/beta-Hydrolases"/>
    <property type="match status" value="1"/>
</dbReference>
<dbReference type="AlphaFoldDB" id="A0A345ZRT0"/>
<evidence type="ECO:0008006" key="3">
    <source>
        <dbReference type="Google" id="ProtNLM"/>
    </source>
</evidence>
<protein>
    <recommendedName>
        <fullName evidence="3">Fungal lipase-like domain-containing protein</fullName>
    </recommendedName>
</protein>
<dbReference type="OrthoDB" id="8446566at2"/>
<sequence>MALMTLAMATALAGCASQPETKVAVGVGTAPYVRQQAKPYAVLYKPYAAMAALAYTDTSYLNERTCPDAAKLRASGTDDDVAAANMVDDLGRAGWACRFGHIGPYGCTPGTPRCLEGLEYHVWRRRDCATAAIAFRGTDFNAVDDWLTNFRWFLGGRFFDFYDQTQVAVPGIIKALYDEGCRPRTIIATGHSLGGGLAQHAAYADKRIGYVYAFNPSPVTAFFGIPFPERSAGTEQLGIDRVYEAGEILAVPRALASGVFPSSQCRPRVRIVRFHTVTVPSILERHNIRYLTEGLTKLAGSATQSDKGRIGFKHARECDFVQPDKWGE</sequence>